<evidence type="ECO:0000313" key="2">
    <source>
        <dbReference type="EMBL" id="RUR26711.1"/>
    </source>
</evidence>
<dbReference type="AlphaFoldDB" id="A0A433KEY3"/>
<dbReference type="RefSeq" id="WP_126948996.1">
    <property type="nucleotide sequence ID" value="NZ_RZHG01000030.1"/>
</dbReference>
<gene>
    <name evidence="2" type="ORF">ELY33_16505</name>
</gene>
<comment type="caution">
    <text evidence="2">The sequence shown here is derived from an EMBL/GenBank/DDBJ whole genome shotgun (WGS) entry which is preliminary data.</text>
</comment>
<feature type="signal peptide" evidence="1">
    <location>
        <begin position="1"/>
        <end position="27"/>
    </location>
</feature>
<dbReference type="Proteomes" id="UP000287336">
    <property type="component" value="Unassembled WGS sequence"/>
</dbReference>
<keyword evidence="3" id="KW-1185">Reference proteome</keyword>
<accession>A0A433KEY3</accession>
<feature type="chain" id="PRO_5019076512" evidence="1">
    <location>
        <begin position="28"/>
        <end position="100"/>
    </location>
</feature>
<name>A0A433KEY3_9GAMM</name>
<proteinExistence type="predicted"/>
<dbReference type="EMBL" id="RZHG01000030">
    <property type="protein sequence ID" value="RUR26711.1"/>
    <property type="molecule type" value="Genomic_DNA"/>
</dbReference>
<keyword evidence="1" id="KW-0732">Signal</keyword>
<evidence type="ECO:0000256" key="1">
    <source>
        <dbReference type="SAM" id="SignalP"/>
    </source>
</evidence>
<sequence length="100" mass="11222">MLIQTTFKKVSVLGALMAILASPVATAQTSIELNQDKDVIVKAISASNVNEVKYTRSDFVYDKGDRQSDNDYLNEEDSNIRMIDDYARKDLMREGGRNNS</sequence>
<dbReference type="OrthoDB" id="6166475at2"/>
<organism evidence="2 3">
    <name type="scientific">Vreelandella andesensis</name>
    <dbReference type="NCBI Taxonomy" id="447567"/>
    <lineage>
        <taxon>Bacteria</taxon>
        <taxon>Pseudomonadati</taxon>
        <taxon>Pseudomonadota</taxon>
        <taxon>Gammaproteobacteria</taxon>
        <taxon>Oceanospirillales</taxon>
        <taxon>Halomonadaceae</taxon>
        <taxon>Vreelandella</taxon>
    </lineage>
</organism>
<reference evidence="2 3" key="1">
    <citation type="submission" date="2018-12" db="EMBL/GenBank/DDBJ databases">
        <title>three novel Halomonas strain isolated from plants.</title>
        <authorList>
            <person name="Sun C."/>
        </authorList>
    </citation>
    <scope>NUCLEOTIDE SEQUENCE [LARGE SCALE GENOMIC DNA]</scope>
    <source>
        <strain evidence="2 3">DSM 19434</strain>
    </source>
</reference>
<protein>
    <submittedName>
        <fullName evidence="2">Uncharacterized protein</fullName>
    </submittedName>
</protein>
<evidence type="ECO:0000313" key="3">
    <source>
        <dbReference type="Proteomes" id="UP000287336"/>
    </source>
</evidence>